<evidence type="ECO:0000256" key="8">
    <source>
        <dbReference type="ARBA" id="ARBA00023033"/>
    </source>
</evidence>
<dbReference type="Proteomes" id="UP000807469">
    <property type="component" value="Unassembled WGS sequence"/>
</dbReference>
<dbReference type="GO" id="GO:0020037">
    <property type="term" value="F:heme binding"/>
    <property type="evidence" value="ECO:0007669"/>
    <property type="project" value="InterPro"/>
</dbReference>
<dbReference type="InterPro" id="IPR001128">
    <property type="entry name" value="Cyt_P450"/>
</dbReference>
<dbReference type="SUPFAM" id="SSF48264">
    <property type="entry name" value="Cytochrome P450"/>
    <property type="match status" value="1"/>
</dbReference>
<dbReference type="PRINTS" id="PR00463">
    <property type="entry name" value="EP450I"/>
</dbReference>
<dbReference type="PANTHER" id="PTHR46300">
    <property type="entry name" value="P450, PUTATIVE (EUROFUNG)-RELATED-RELATED"/>
    <property type="match status" value="1"/>
</dbReference>
<evidence type="ECO:0000256" key="9">
    <source>
        <dbReference type="PIRSR" id="PIRSR602401-1"/>
    </source>
</evidence>
<evidence type="ECO:0000256" key="4">
    <source>
        <dbReference type="ARBA" id="ARBA00022617"/>
    </source>
</evidence>
<keyword evidence="4 9" id="KW-0349">Heme</keyword>
<dbReference type="GO" id="GO:0005506">
    <property type="term" value="F:iron ion binding"/>
    <property type="evidence" value="ECO:0007669"/>
    <property type="project" value="InterPro"/>
</dbReference>
<evidence type="ECO:0000256" key="6">
    <source>
        <dbReference type="ARBA" id="ARBA00023002"/>
    </source>
</evidence>
<dbReference type="PANTHER" id="PTHR46300:SF7">
    <property type="entry name" value="P450, PUTATIVE (EUROFUNG)-RELATED"/>
    <property type="match status" value="1"/>
</dbReference>
<dbReference type="InterPro" id="IPR002401">
    <property type="entry name" value="Cyt_P450_E_grp-I"/>
</dbReference>
<sequence>LLGPIMHLKSFNKHMVVLNDLDDAIELMEKRSNNFSDRSNVPLIELTGWTYATPFKPYGAAWQAHRRQLQQIFRPATSLAYRPVQTEKVNDMLYSLLTKPEDFMTHIRTLSVSIVMSTMYGYKVAPKNDVFQELAETAMIALSQSAYPGASIVNVLPFLRILPVWFPGARFHPWALTAKDKVVKMQEVPYKYVQDSLASGTAAPSFVAEFVEGCKTEEDHHLLKEIAATAYAGGADTTTSSLGTFFYAMAKFPDVQKKAQEELDRVIGIDRLATYDDEGSLPYIEAVCREVFRWRPVLPLGIFHAATTEDIYKGYYIPKGTTLIPNVWAMTRDPIKYKNPEEFNPDRFFDENNELNKDDMMFTFGFGRRICPGRHMASATMFLAIATTLAAFDIRPPKDASGNEISLDVQYSGGMLNHPLPFQCSITPRSDRMKQLISELDNGSI</sequence>
<gene>
    <name evidence="11" type="ORF">BDN70DRAFT_798166</name>
</gene>
<dbReference type="PROSITE" id="PS00086">
    <property type="entry name" value="CYTOCHROME_P450"/>
    <property type="match status" value="1"/>
</dbReference>
<dbReference type="GO" id="GO:0004497">
    <property type="term" value="F:monooxygenase activity"/>
    <property type="evidence" value="ECO:0007669"/>
    <property type="project" value="UniProtKB-KW"/>
</dbReference>
<dbReference type="Pfam" id="PF00067">
    <property type="entry name" value="p450"/>
    <property type="match status" value="1"/>
</dbReference>
<keyword evidence="6 10" id="KW-0560">Oxidoreductase</keyword>
<comment type="similarity">
    <text evidence="3 10">Belongs to the cytochrome P450 family.</text>
</comment>
<proteinExistence type="inferred from homology"/>
<comment type="caution">
    <text evidence="11">The sequence shown here is derived from an EMBL/GenBank/DDBJ whole genome shotgun (WGS) entry which is preliminary data.</text>
</comment>
<keyword evidence="8 10" id="KW-0503">Monooxygenase</keyword>
<keyword evidence="12" id="KW-1185">Reference proteome</keyword>
<keyword evidence="5 9" id="KW-0479">Metal-binding</keyword>
<keyword evidence="7 9" id="KW-0408">Iron</keyword>
<dbReference type="Gene3D" id="1.10.630.10">
    <property type="entry name" value="Cytochrome P450"/>
    <property type="match status" value="1"/>
</dbReference>
<dbReference type="OrthoDB" id="2789670at2759"/>
<evidence type="ECO:0000256" key="3">
    <source>
        <dbReference type="ARBA" id="ARBA00010617"/>
    </source>
</evidence>
<evidence type="ECO:0000256" key="5">
    <source>
        <dbReference type="ARBA" id="ARBA00022723"/>
    </source>
</evidence>
<dbReference type="InterPro" id="IPR050364">
    <property type="entry name" value="Cytochrome_P450_fung"/>
</dbReference>
<evidence type="ECO:0000256" key="1">
    <source>
        <dbReference type="ARBA" id="ARBA00001971"/>
    </source>
</evidence>
<dbReference type="AlphaFoldDB" id="A0A9P5ZBA0"/>
<feature type="binding site" description="axial binding residue" evidence="9">
    <location>
        <position position="371"/>
    </location>
    <ligand>
        <name>heme</name>
        <dbReference type="ChEBI" id="CHEBI:30413"/>
    </ligand>
    <ligandPart>
        <name>Fe</name>
        <dbReference type="ChEBI" id="CHEBI:18248"/>
    </ligandPart>
</feature>
<reference evidence="11" key="1">
    <citation type="submission" date="2020-11" db="EMBL/GenBank/DDBJ databases">
        <authorList>
            <consortium name="DOE Joint Genome Institute"/>
            <person name="Ahrendt S."/>
            <person name="Riley R."/>
            <person name="Andreopoulos W."/>
            <person name="Labutti K."/>
            <person name="Pangilinan J."/>
            <person name="Ruiz-Duenas F.J."/>
            <person name="Barrasa J.M."/>
            <person name="Sanchez-Garcia M."/>
            <person name="Camarero S."/>
            <person name="Miyauchi S."/>
            <person name="Serrano A."/>
            <person name="Linde D."/>
            <person name="Babiker R."/>
            <person name="Drula E."/>
            <person name="Ayuso-Fernandez I."/>
            <person name="Pacheco R."/>
            <person name="Padilla G."/>
            <person name="Ferreira P."/>
            <person name="Barriuso J."/>
            <person name="Kellner H."/>
            <person name="Castanera R."/>
            <person name="Alfaro M."/>
            <person name="Ramirez L."/>
            <person name="Pisabarro A.G."/>
            <person name="Kuo A."/>
            <person name="Tritt A."/>
            <person name="Lipzen A."/>
            <person name="He G."/>
            <person name="Yan M."/>
            <person name="Ng V."/>
            <person name="Cullen D."/>
            <person name="Martin F."/>
            <person name="Rosso M.-N."/>
            <person name="Henrissat B."/>
            <person name="Hibbett D."/>
            <person name="Martinez A.T."/>
            <person name="Grigoriev I.V."/>
        </authorList>
    </citation>
    <scope>NUCLEOTIDE SEQUENCE</scope>
    <source>
        <strain evidence="11">CIRM-BRFM 674</strain>
    </source>
</reference>
<protein>
    <submittedName>
        <fullName evidence="11">Cytochrome P450</fullName>
    </submittedName>
</protein>
<accession>A0A9P5ZBA0</accession>
<comment type="cofactor">
    <cofactor evidence="1 9">
        <name>heme</name>
        <dbReference type="ChEBI" id="CHEBI:30413"/>
    </cofactor>
</comment>
<organism evidence="11 12">
    <name type="scientific">Pholiota conissans</name>
    <dbReference type="NCBI Taxonomy" id="109636"/>
    <lineage>
        <taxon>Eukaryota</taxon>
        <taxon>Fungi</taxon>
        <taxon>Dikarya</taxon>
        <taxon>Basidiomycota</taxon>
        <taxon>Agaricomycotina</taxon>
        <taxon>Agaricomycetes</taxon>
        <taxon>Agaricomycetidae</taxon>
        <taxon>Agaricales</taxon>
        <taxon>Agaricineae</taxon>
        <taxon>Strophariaceae</taxon>
        <taxon>Pholiota</taxon>
    </lineage>
</organism>
<evidence type="ECO:0000313" key="12">
    <source>
        <dbReference type="Proteomes" id="UP000807469"/>
    </source>
</evidence>
<evidence type="ECO:0000313" key="11">
    <source>
        <dbReference type="EMBL" id="KAF9484256.1"/>
    </source>
</evidence>
<dbReference type="PRINTS" id="PR00385">
    <property type="entry name" value="P450"/>
</dbReference>
<dbReference type="GO" id="GO:0016705">
    <property type="term" value="F:oxidoreductase activity, acting on paired donors, with incorporation or reduction of molecular oxygen"/>
    <property type="evidence" value="ECO:0007669"/>
    <property type="project" value="InterPro"/>
</dbReference>
<dbReference type="CDD" id="cd11065">
    <property type="entry name" value="CYP64-like"/>
    <property type="match status" value="1"/>
</dbReference>
<name>A0A9P5ZBA0_9AGAR</name>
<feature type="non-terminal residue" evidence="11">
    <location>
        <position position="1"/>
    </location>
</feature>
<dbReference type="InterPro" id="IPR017972">
    <property type="entry name" value="Cyt_P450_CS"/>
</dbReference>
<dbReference type="EMBL" id="MU155145">
    <property type="protein sequence ID" value="KAF9484256.1"/>
    <property type="molecule type" value="Genomic_DNA"/>
</dbReference>
<dbReference type="InterPro" id="IPR036396">
    <property type="entry name" value="Cyt_P450_sf"/>
</dbReference>
<comment type="pathway">
    <text evidence="2">Secondary metabolite biosynthesis.</text>
</comment>
<evidence type="ECO:0000256" key="7">
    <source>
        <dbReference type="ARBA" id="ARBA00023004"/>
    </source>
</evidence>
<evidence type="ECO:0000256" key="2">
    <source>
        <dbReference type="ARBA" id="ARBA00005179"/>
    </source>
</evidence>
<evidence type="ECO:0000256" key="10">
    <source>
        <dbReference type="RuleBase" id="RU000461"/>
    </source>
</evidence>